<sequence>MAHNQEPSHLPSTAGFQNLTRHSARDSIPSSPGPKSANSLQFGAGPISEDSNSPSQNNSEENREGDPNRALWVMANSTVVTWIASTLEKDLQPSIACIKNARVLGDDLKQRFSQGKNGDLPRSISRCSKDCGTSLIISLKTPPVPEVKKIRTAVVAHNAIIAIDWVTHEIPVGNSMGDQFLETIDQLQLEDNLRRKTLIPGKDKEETRRIEVGRIGHIRTEQGGSPRNQLGRADRARMIAIGERRGGAYYMKCVASKVDVSLVAAVKTNDVWHKRLGHSSPHVLF</sequence>
<feature type="compositionally biased region" description="Polar residues" evidence="1">
    <location>
        <begin position="1"/>
        <end position="21"/>
    </location>
</feature>
<dbReference type="EMBL" id="PGOL01001510">
    <property type="protein sequence ID" value="PKI57413.1"/>
    <property type="molecule type" value="Genomic_DNA"/>
</dbReference>
<protein>
    <recommendedName>
        <fullName evidence="4">GAG-pre-integrase domain-containing protein</fullName>
    </recommendedName>
</protein>
<proteinExistence type="predicted"/>
<reference evidence="2 3" key="1">
    <citation type="submission" date="2017-11" db="EMBL/GenBank/DDBJ databases">
        <title>De-novo sequencing of pomegranate (Punica granatum L.) genome.</title>
        <authorList>
            <person name="Akparov Z."/>
            <person name="Amiraslanov A."/>
            <person name="Hajiyeva S."/>
            <person name="Abbasov M."/>
            <person name="Kaur K."/>
            <person name="Hamwieh A."/>
            <person name="Solovyev V."/>
            <person name="Salamov A."/>
            <person name="Braich B."/>
            <person name="Kosarev P."/>
            <person name="Mahmoud A."/>
            <person name="Hajiyev E."/>
            <person name="Babayeva S."/>
            <person name="Izzatullayeva V."/>
            <person name="Mammadov A."/>
            <person name="Mammadov A."/>
            <person name="Sharifova S."/>
            <person name="Ojaghi J."/>
            <person name="Eynullazada K."/>
            <person name="Bayramov B."/>
            <person name="Abdulazimova A."/>
            <person name="Shahmuradov I."/>
        </authorList>
    </citation>
    <scope>NUCLEOTIDE SEQUENCE [LARGE SCALE GENOMIC DNA]</scope>
    <source>
        <strain evidence="3">cv. AG2017</strain>
        <tissue evidence="2">Leaf</tissue>
    </source>
</reference>
<feature type="region of interest" description="Disordered" evidence="1">
    <location>
        <begin position="1"/>
        <end position="67"/>
    </location>
</feature>
<dbReference type="Proteomes" id="UP000233551">
    <property type="component" value="Unassembled WGS sequence"/>
</dbReference>
<evidence type="ECO:0000313" key="2">
    <source>
        <dbReference type="EMBL" id="PKI57413.1"/>
    </source>
</evidence>
<name>A0A2I0JN98_PUNGR</name>
<feature type="compositionally biased region" description="Low complexity" evidence="1">
    <location>
        <begin position="48"/>
        <end position="59"/>
    </location>
</feature>
<evidence type="ECO:0000313" key="3">
    <source>
        <dbReference type="Proteomes" id="UP000233551"/>
    </source>
</evidence>
<keyword evidence="3" id="KW-1185">Reference proteome</keyword>
<organism evidence="2 3">
    <name type="scientific">Punica granatum</name>
    <name type="common">Pomegranate</name>
    <dbReference type="NCBI Taxonomy" id="22663"/>
    <lineage>
        <taxon>Eukaryota</taxon>
        <taxon>Viridiplantae</taxon>
        <taxon>Streptophyta</taxon>
        <taxon>Embryophyta</taxon>
        <taxon>Tracheophyta</taxon>
        <taxon>Spermatophyta</taxon>
        <taxon>Magnoliopsida</taxon>
        <taxon>eudicotyledons</taxon>
        <taxon>Gunneridae</taxon>
        <taxon>Pentapetalae</taxon>
        <taxon>rosids</taxon>
        <taxon>malvids</taxon>
        <taxon>Myrtales</taxon>
        <taxon>Lythraceae</taxon>
        <taxon>Punica</taxon>
    </lineage>
</organism>
<evidence type="ECO:0000256" key="1">
    <source>
        <dbReference type="SAM" id="MobiDB-lite"/>
    </source>
</evidence>
<comment type="caution">
    <text evidence="2">The sequence shown here is derived from an EMBL/GenBank/DDBJ whole genome shotgun (WGS) entry which is preliminary data.</text>
</comment>
<gene>
    <name evidence="2" type="ORF">CRG98_022258</name>
</gene>
<dbReference type="AlphaFoldDB" id="A0A2I0JN98"/>
<accession>A0A2I0JN98</accession>
<evidence type="ECO:0008006" key="4">
    <source>
        <dbReference type="Google" id="ProtNLM"/>
    </source>
</evidence>